<dbReference type="SUPFAM" id="SSF52047">
    <property type="entry name" value="RNI-like"/>
    <property type="match status" value="1"/>
</dbReference>
<evidence type="ECO:0000313" key="1">
    <source>
        <dbReference type="EMBL" id="KAF7304081.1"/>
    </source>
</evidence>
<accession>A0A8H6W600</accession>
<dbReference type="Proteomes" id="UP000636479">
    <property type="component" value="Unassembled WGS sequence"/>
</dbReference>
<dbReference type="InterPro" id="IPR032675">
    <property type="entry name" value="LRR_dom_sf"/>
</dbReference>
<reference evidence="1" key="1">
    <citation type="submission" date="2020-05" db="EMBL/GenBank/DDBJ databases">
        <title>Mycena genomes resolve the evolution of fungal bioluminescence.</title>
        <authorList>
            <person name="Tsai I.J."/>
        </authorList>
    </citation>
    <scope>NUCLEOTIDE SEQUENCE</scope>
    <source>
        <strain evidence="1">171206Taipei</strain>
    </source>
</reference>
<gene>
    <name evidence="1" type="ORF">MIND_00639600</name>
</gene>
<evidence type="ECO:0000313" key="2">
    <source>
        <dbReference type="Proteomes" id="UP000636479"/>
    </source>
</evidence>
<dbReference type="Gene3D" id="3.80.10.10">
    <property type="entry name" value="Ribonuclease Inhibitor"/>
    <property type="match status" value="1"/>
</dbReference>
<protein>
    <submittedName>
        <fullName evidence="1">Uncharacterized protein</fullName>
    </submittedName>
</protein>
<dbReference type="OrthoDB" id="3145912at2759"/>
<dbReference type="AlphaFoldDB" id="A0A8H6W600"/>
<keyword evidence="2" id="KW-1185">Reference proteome</keyword>
<dbReference type="EMBL" id="JACAZF010000005">
    <property type="protein sequence ID" value="KAF7304081.1"/>
    <property type="molecule type" value="Genomic_DNA"/>
</dbReference>
<dbReference type="GeneID" id="59345648"/>
<dbReference type="RefSeq" id="XP_037221053.1">
    <property type="nucleotide sequence ID" value="XM_037363132.1"/>
</dbReference>
<proteinExistence type="predicted"/>
<comment type="caution">
    <text evidence="1">The sequence shown here is derived from an EMBL/GenBank/DDBJ whole genome shotgun (WGS) entry which is preliminary data.</text>
</comment>
<sequence length="345" mass="39154">MARLPLELERVVFEGAAVTTRECIPQLLLVARRVKIWIEPLLHESLVVLDHGVADKHVFPRAAHLRSAAISTLSTERRSFLGRHVRSICIVLACGPEPLVTALLPDLHHLTTLFVYPFPSHTRLLPSFLSSGAHAVMPALTRLEVDITTLWDAQDGQVTQISHHPHNFSHLTHLCLHDCNGEATLAWNRATREFPTADTNQIHLIASLPALTHLAFDDGSIPLQPCYVLLERCPRLLVLVLRSTVNKRDAQLRQLVYFHLAALPTGNGGFADGDIRFVMLLNFGRQMNRRINCWLDEEPQSDRRQCDFWAVAEEFVARRKEIYARDPTDARDWLIDWSEFETRSG</sequence>
<name>A0A8H6W600_9AGAR</name>
<organism evidence="1 2">
    <name type="scientific">Mycena indigotica</name>
    <dbReference type="NCBI Taxonomy" id="2126181"/>
    <lineage>
        <taxon>Eukaryota</taxon>
        <taxon>Fungi</taxon>
        <taxon>Dikarya</taxon>
        <taxon>Basidiomycota</taxon>
        <taxon>Agaricomycotina</taxon>
        <taxon>Agaricomycetes</taxon>
        <taxon>Agaricomycetidae</taxon>
        <taxon>Agaricales</taxon>
        <taxon>Marasmiineae</taxon>
        <taxon>Mycenaceae</taxon>
        <taxon>Mycena</taxon>
    </lineage>
</organism>